<dbReference type="Pfam" id="PF05721">
    <property type="entry name" value="PhyH"/>
    <property type="match status" value="1"/>
</dbReference>
<dbReference type="GO" id="GO:0016874">
    <property type="term" value="F:ligase activity"/>
    <property type="evidence" value="ECO:0007669"/>
    <property type="project" value="UniProtKB-KW"/>
</dbReference>
<dbReference type="PANTHER" id="PTHR20883">
    <property type="entry name" value="PHYTANOYL-COA DIOXYGENASE DOMAIN CONTAINING 1"/>
    <property type="match status" value="1"/>
</dbReference>
<proteinExistence type="predicted"/>
<keyword evidence="2" id="KW-1185">Reference proteome</keyword>
<reference evidence="1 2" key="1">
    <citation type="submission" date="2020-01" db="EMBL/GenBank/DDBJ databases">
        <title>Kibdelosporangium persica a novel Actinomycetes from a hot desert in Iran.</title>
        <authorList>
            <person name="Safaei N."/>
            <person name="Zaburannyi N."/>
            <person name="Mueller R."/>
            <person name="Wink J."/>
        </authorList>
    </citation>
    <scope>NUCLEOTIDE SEQUENCE [LARGE SCALE GENOMIC DNA]</scope>
    <source>
        <strain evidence="1 2">4NS15</strain>
    </source>
</reference>
<dbReference type="SUPFAM" id="SSF51197">
    <property type="entry name" value="Clavaminate synthase-like"/>
    <property type="match status" value="1"/>
</dbReference>
<dbReference type="GO" id="GO:0051213">
    <property type="term" value="F:dioxygenase activity"/>
    <property type="evidence" value="ECO:0007669"/>
    <property type="project" value="UniProtKB-KW"/>
</dbReference>
<sequence>MRDELTDEQIEFYQENGYLVIEDFLDGAEVDRLHLNLTAAVENRGEARMANETTTGGGESLNVSQPADRKRLRDAFLKHRRSWTRVLSQHVNLWQTDEQVRKFSLDPRLGRIAAVLGDVDGVRLWHDQTMFKPAWGEPTGWHMDTPAFSFTHSSASTFWFALVDCDLSNGCMHYIPGSHKARMRTKGGMRIDSLKHLNPKWENAEPAACPVRAGAMIVHNGDTAHASCANMTPRPRPAFAISWMPCGATYNGTPNILPNEILATIKVGDPIDFDDYFPVVYSRS</sequence>
<protein>
    <submittedName>
        <fullName evidence="1">Phytanoyl-CoA dioxygenase</fullName>
    </submittedName>
</protein>
<dbReference type="EMBL" id="JAAATY010000027">
    <property type="protein sequence ID" value="NRN69427.1"/>
    <property type="molecule type" value="Genomic_DNA"/>
</dbReference>
<dbReference type="RefSeq" id="WP_173139604.1">
    <property type="nucleotide sequence ID" value="NZ_CBCSGW010000023.1"/>
</dbReference>
<gene>
    <name evidence="1" type="ORF">GC106_66840</name>
</gene>
<comment type="caution">
    <text evidence="1">The sequence shown here is derived from an EMBL/GenBank/DDBJ whole genome shotgun (WGS) entry which is preliminary data.</text>
</comment>
<evidence type="ECO:0000313" key="1">
    <source>
        <dbReference type="EMBL" id="NRN69427.1"/>
    </source>
</evidence>
<keyword evidence="1" id="KW-0560">Oxidoreductase</keyword>
<dbReference type="InterPro" id="IPR008775">
    <property type="entry name" value="Phytyl_CoA_dOase-like"/>
</dbReference>
<evidence type="ECO:0000313" key="2">
    <source>
        <dbReference type="Proteomes" id="UP000763557"/>
    </source>
</evidence>
<name>A0ABX2FDS4_9PSEU</name>
<dbReference type="Gene3D" id="2.60.120.620">
    <property type="entry name" value="q2cbj1_9rhob like domain"/>
    <property type="match status" value="1"/>
</dbReference>
<dbReference type="PANTHER" id="PTHR20883:SF46">
    <property type="entry name" value="PHYTANOYL-COA HYDROXYLASE"/>
    <property type="match status" value="1"/>
</dbReference>
<accession>A0ABX2FDS4</accession>
<keyword evidence="1" id="KW-0436">Ligase</keyword>
<organism evidence="1 2">
    <name type="scientific">Kibdelosporangium persicum</name>
    <dbReference type="NCBI Taxonomy" id="2698649"/>
    <lineage>
        <taxon>Bacteria</taxon>
        <taxon>Bacillati</taxon>
        <taxon>Actinomycetota</taxon>
        <taxon>Actinomycetes</taxon>
        <taxon>Pseudonocardiales</taxon>
        <taxon>Pseudonocardiaceae</taxon>
        <taxon>Kibdelosporangium</taxon>
    </lineage>
</organism>
<dbReference type="Proteomes" id="UP000763557">
    <property type="component" value="Unassembled WGS sequence"/>
</dbReference>
<keyword evidence="1" id="KW-0223">Dioxygenase</keyword>